<evidence type="ECO:0000256" key="2">
    <source>
        <dbReference type="ARBA" id="ARBA00022481"/>
    </source>
</evidence>
<dbReference type="Proteomes" id="UP000695802">
    <property type="component" value="Unassembled WGS sequence"/>
</dbReference>
<evidence type="ECO:0000256" key="6">
    <source>
        <dbReference type="SAM" id="Phobius"/>
    </source>
</evidence>
<dbReference type="Gene3D" id="3.30.700.10">
    <property type="entry name" value="Glycoprotein, Type 4 Pilin"/>
    <property type="match status" value="1"/>
</dbReference>
<keyword evidence="8" id="KW-1185">Reference proteome</keyword>
<gene>
    <name evidence="7" type="ORF">JR064_02780</name>
</gene>
<comment type="subcellular location">
    <subcellularLocation>
        <location evidence="1">Membrane</location>
        <topology evidence="1">Single-pass membrane protein</topology>
    </subcellularLocation>
</comment>
<protein>
    <submittedName>
        <fullName evidence="7">Type IV pilin protein</fullName>
    </submittedName>
</protein>
<name>A0ABS3AXI8_9XANT</name>
<dbReference type="Pfam" id="PF16732">
    <property type="entry name" value="ComP_DUS"/>
    <property type="match status" value="1"/>
</dbReference>
<evidence type="ECO:0000256" key="3">
    <source>
        <dbReference type="ARBA" id="ARBA00022692"/>
    </source>
</evidence>
<dbReference type="EMBL" id="JAFIWB010000002">
    <property type="protein sequence ID" value="MBN6101090.1"/>
    <property type="molecule type" value="Genomic_DNA"/>
</dbReference>
<dbReference type="InterPro" id="IPR045584">
    <property type="entry name" value="Pilin-like"/>
</dbReference>
<evidence type="ECO:0000313" key="8">
    <source>
        <dbReference type="Proteomes" id="UP000695802"/>
    </source>
</evidence>
<keyword evidence="3 6" id="KW-0812">Transmembrane</keyword>
<dbReference type="RefSeq" id="WP_206228752.1">
    <property type="nucleotide sequence ID" value="NZ_JAFIWB010000002.1"/>
</dbReference>
<dbReference type="PRINTS" id="PR00885">
    <property type="entry name" value="BCTERIALGSPH"/>
</dbReference>
<reference evidence="7 8" key="1">
    <citation type="submission" date="2021-02" db="EMBL/GenBank/DDBJ databases">
        <title>Taxonomically Unique Crown Gall-Associated Xanthomonas Stains Have Deficiency in Virulence Repertories.</title>
        <authorList>
            <person name="Mafakheri H."/>
            <person name="Taghavi S.M."/>
            <person name="Dimkic I."/>
            <person name="Nemanja K."/>
            <person name="Osdaghi E."/>
        </authorList>
    </citation>
    <scope>NUCLEOTIDE SEQUENCE [LARGE SCALE GENOMIC DNA]</scope>
    <source>
        <strain evidence="7 8">FX4</strain>
    </source>
</reference>
<dbReference type="SUPFAM" id="SSF54523">
    <property type="entry name" value="Pili subunits"/>
    <property type="match status" value="1"/>
</dbReference>
<comment type="caution">
    <text evidence="7">The sequence shown here is derived from an EMBL/GenBank/DDBJ whole genome shotgun (WGS) entry which is preliminary data.</text>
</comment>
<evidence type="ECO:0000256" key="5">
    <source>
        <dbReference type="ARBA" id="ARBA00023136"/>
    </source>
</evidence>
<dbReference type="NCBIfam" id="TIGR02532">
    <property type="entry name" value="IV_pilin_GFxxxE"/>
    <property type="match status" value="1"/>
</dbReference>
<organism evidence="7 8">
    <name type="scientific">Xanthomonas bonasiae</name>
    <dbReference type="NCBI Taxonomy" id="2810351"/>
    <lineage>
        <taxon>Bacteria</taxon>
        <taxon>Pseudomonadati</taxon>
        <taxon>Pseudomonadota</taxon>
        <taxon>Gammaproteobacteria</taxon>
        <taxon>Lysobacterales</taxon>
        <taxon>Lysobacteraceae</taxon>
        <taxon>Xanthomonas</taxon>
    </lineage>
</organism>
<evidence type="ECO:0000313" key="7">
    <source>
        <dbReference type="EMBL" id="MBN6101090.1"/>
    </source>
</evidence>
<keyword evidence="2" id="KW-0488">Methylation</keyword>
<sequence length="139" mass="14913">MRPLLCAPSRQRGFTLIEIMIVVLIVGILAAIAFASYESYVVKSRRSAAAVCLQQGAQLVERFYTTNMTYVGATAPTCDADLSQFYTIAFDGTPSASAFKLTATPKGRQLAKDTKCGTLGLDQKGARTTSTGALETDCW</sequence>
<keyword evidence="5 6" id="KW-0472">Membrane</keyword>
<proteinExistence type="predicted"/>
<dbReference type="InterPro" id="IPR031982">
    <property type="entry name" value="PilE-like"/>
</dbReference>
<dbReference type="InterPro" id="IPR012902">
    <property type="entry name" value="N_methyl_site"/>
</dbReference>
<accession>A0ABS3AXI8</accession>
<dbReference type="Pfam" id="PF07963">
    <property type="entry name" value="N_methyl"/>
    <property type="match status" value="1"/>
</dbReference>
<dbReference type="InterPro" id="IPR002416">
    <property type="entry name" value="T2SS_protein-GspH"/>
</dbReference>
<dbReference type="PROSITE" id="PS00409">
    <property type="entry name" value="PROKAR_NTER_METHYL"/>
    <property type="match status" value="1"/>
</dbReference>
<evidence type="ECO:0000256" key="4">
    <source>
        <dbReference type="ARBA" id="ARBA00022989"/>
    </source>
</evidence>
<feature type="transmembrane region" description="Helical" evidence="6">
    <location>
        <begin position="14"/>
        <end position="37"/>
    </location>
</feature>
<evidence type="ECO:0000256" key="1">
    <source>
        <dbReference type="ARBA" id="ARBA00004167"/>
    </source>
</evidence>
<keyword evidence="4 6" id="KW-1133">Transmembrane helix</keyword>